<gene>
    <name evidence="2" type="ORF">AMAG_19704</name>
</gene>
<dbReference type="Proteomes" id="UP000054350">
    <property type="component" value="Unassembled WGS sequence"/>
</dbReference>
<sequence length="123" mass="12648">MPLQLLHHVPTDAMSAPRPMPILLPTSSPRRTRSMSASLPSPAESFASRDARPQSAPSAAHVAVNRALLAAAAAAADAAAANSKHRRSRSDSDLNRIMATVAAQLQTSTSPTAVPASSFPGAC</sequence>
<reference evidence="2 3" key="1">
    <citation type="submission" date="2009-11" db="EMBL/GenBank/DDBJ databases">
        <title>Annotation of Allomyces macrogynus ATCC 38327.</title>
        <authorList>
            <consortium name="The Broad Institute Genome Sequencing Platform"/>
            <person name="Russ C."/>
            <person name="Cuomo C."/>
            <person name="Burger G."/>
            <person name="Gray M.W."/>
            <person name="Holland P.W.H."/>
            <person name="King N."/>
            <person name="Lang F.B.F."/>
            <person name="Roger A.J."/>
            <person name="Ruiz-Trillo I."/>
            <person name="Young S.K."/>
            <person name="Zeng Q."/>
            <person name="Gargeya S."/>
            <person name="Fitzgerald M."/>
            <person name="Haas B."/>
            <person name="Abouelleil A."/>
            <person name="Alvarado L."/>
            <person name="Arachchi H.M."/>
            <person name="Berlin A."/>
            <person name="Chapman S.B."/>
            <person name="Gearin G."/>
            <person name="Goldberg J."/>
            <person name="Griggs A."/>
            <person name="Gujja S."/>
            <person name="Hansen M."/>
            <person name="Heiman D."/>
            <person name="Howarth C."/>
            <person name="Larimer J."/>
            <person name="Lui A."/>
            <person name="MacDonald P.J.P."/>
            <person name="McCowen C."/>
            <person name="Montmayeur A."/>
            <person name="Murphy C."/>
            <person name="Neiman D."/>
            <person name="Pearson M."/>
            <person name="Priest M."/>
            <person name="Roberts A."/>
            <person name="Saif S."/>
            <person name="Shea T."/>
            <person name="Sisk P."/>
            <person name="Stolte C."/>
            <person name="Sykes S."/>
            <person name="Wortman J."/>
            <person name="Nusbaum C."/>
            <person name="Birren B."/>
        </authorList>
    </citation>
    <scope>NUCLEOTIDE SEQUENCE [LARGE SCALE GENOMIC DNA]</scope>
    <source>
        <strain evidence="2 3">ATCC 38327</strain>
    </source>
</reference>
<organism evidence="2 3">
    <name type="scientific">Allomyces macrogynus (strain ATCC 38327)</name>
    <name type="common">Allomyces javanicus var. macrogynus</name>
    <dbReference type="NCBI Taxonomy" id="578462"/>
    <lineage>
        <taxon>Eukaryota</taxon>
        <taxon>Fungi</taxon>
        <taxon>Fungi incertae sedis</taxon>
        <taxon>Blastocladiomycota</taxon>
        <taxon>Blastocladiomycetes</taxon>
        <taxon>Blastocladiales</taxon>
        <taxon>Blastocladiaceae</taxon>
        <taxon>Allomyces</taxon>
    </lineage>
</organism>
<reference evidence="3" key="2">
    <citation type="submission" date="2009-11" db="EMBL/GenBank/DDBJ databases">
        <title>The Genome Sequence of Allomyces macrogynus strain ATCC 38327.</title>
        <authorList>
            <consortium name="The Broad Institute Genome Sequencing Platform"/>
            <person name="Russ C."/>
            <person name="Cuomo C."/>
            <person name="Shea T."/>
            <person name="Young S.K."/>
            <person name="Zeng Q."/>
            <person name="Koehrsen M."/>
            <person name="Haas B."/>
            <person name="Borodovsky M."/>
            <person name="Guigo R."/>
            <person name="Alvarado L."/>
            <person name="Berlin A."/>
            <person name="Borenstein D."/>
            <person name="Chen Z."/>
            <person name="Engels R."/>
            <person name="Freedman E."/>
            <person name="Gellesch M."/>
            <person name="Goldberg J."/>
            <person name="Griggs A."/>
            <person name="Gujja S."/>
            <person name="Heiman D."/>
            <person name="Hepburn T."/>
            <person name="Howarth C."/>
            <person name="Jen D."/>
            <person name="Larson L."/>
            <person name="Lewis B."/>
            <person name="Mehta T."/>
            <person name="Park D."/>
            <person name="Pearson M."/>
            <person name="Roberts A."/>
            <person name="Saif S."/>
            <person name="Shenoy N."/>
            <person name="Sisk P."/>
            <person name="Stolte C."/>
            <person name="Sykes S."/>
            <person name="Walk T."/>
            <person name="White J."/>
            <person name="Yandava C."/>
            <person name="Burger G."/>
            <person name="Gray M.W."/>
            <person name="Holland P.W.H."/>
            <person name="King N."/>
            <person name="Lang F.B.F."/>
            <person name="Roger A.J."/>
            <person name="Ruiz-Trillo I."/>
            <person name="Lander E."/>
            <person name="Nusbaum C."/>
        </authorList>
    </citation>
    <scope>NUCLEOTIDE SEQUENCE [LARGE SCALE GENOMIC DNA]</scope>
    <source>
        <strain evidence="3">ATCC 38327</strain>
    </source>
</reference>
<accession>A0A0L0SZB0</accession>
<feature type="region of interest" description="Disordered" evidence="1">
    <location>
        <begin position="1"/>
        <end position="59"/>
    </location>
</feature>
<dbReference type="VEuPathDB" id="FungiDB:AMAG_19704"/>
<protein>
    <submittedName>
        <fullName evidence="2">Uncharacterized protein</fullName>
    </submittedName>
</protein>
<dbReference type="AlphaFoldDB" id="A0A0L0SZB0"/>
<name>A0A0L0SZB0_ALLM3</name>
<evidence type="ECO:0000313" key="3">
    <source>
        <dbReference type="Proteomes" id="UP000054350"/>
    </source>
</evidence>
<keyword evidence="3" id="KW-1185">Reference proteome</keyword>
<evidence type="ECO:0000256" key="1">
    <source>
        <dbReference type="SAM" id="MobiDB-lite"/>
    </source>
</evidence>
<dbReference type="EMBL" id="GG745354">
    <property type="protein sequence ID" value="KNE67745.1"/>
    <property type="molecule type" value="Genomic_DNA"/>
</dbReference>
<evidence type="ECO:0000313" key="2">
    <source>
        <dbReference type="EMBL" id="KNE67745.1"/>
    </source>
</evidence>
<proteinExistence type="predicted"/>